<dbReference type="InterPro" id="IPR046341">
    <property type="entry name" value="SET_dom_sf"/>
</dbReference>
<evidence type="ECO:0000256" key="7">
    <source>
        <dbReference type="SAM" id="MobiDB-lite"/>
    </source>
</evidence>
<dbReference type="VEuPathDB" id="FungiDB:VP01_185g7"/>
<dbReference type="Pfam" id="PF20826">
    <property type="entry name" value="PHD_5"/>
    <property type="match status" value="1"/>
</dbReference>
<feature type="region of interest" description="Disordered" evidence="7">
    <location>
        <begin position="1745"/>
        <end position="1775"/>
    </location>
</feature>
<feature type="region of interest" description="Disordered" evidence="7">
    <location>
        <begin position="1350"/>
        <end position="1397"/>
    </location>
</feature>
<feature type="compositionally biased region" description="Low complexity" evidence="7">
    <location>
        <begin position="1015"/>
        <end position="1025"/>
    </location>
</feature>
<reference evidence="10 11" key="1">
    <citation type="submission" date="2015-08" db="EMBL/GenBank/DDBJ databases">
        <title>Next Generation Sequencing and Analysis of the Genome of Puccinia sorghi L Schw, the Causal Agent of Maize Common Rust.</title>
        <authorList>
            <person name="Rochi L."/>
            <person name="Burguener G."/>
            <person name="Darino M."/>
            <person name="Turjanski A."/>
            <person name="Kreff E."/>
            <person name="Dieguez M.J."/>
            <person name="Sacco F."/>
        </authorList>
    </citation>
    <scope>NUCLEOTIDE SEQUENCE [LARGE SCALE GENOMIC DNA]</scope>
    <source>
        <strain evidence="10 11">RO10H11247</strain>
    </source>
</reference>
<feature type="compositionally biased region" description="Basic and acidic residues" evidence="7">
    <location>
        <begin position="1365"/>
        <end position="1391"/>
    </location>
</feature>
<evidence type="ECO:0000313" key="11">
    <source>
        <dbReference type="Proteomes" id="UP000037035"/>
    </source>
</evidence>
<dbReference type="OrthoDB" id="79252at2759"/>
<organism evidence="10 11">
    <name type="scientific">Puccinia sorghi</name>
    <dbReference type="NCBI Taxonomy" id="27349"/>
    <lineage>
        <taxon>Eukaryota</taxon>
        <taxon>Fungi</taxon>
        <taxon>Dikarya</taxon>
        <taxon>Basidiomycota</taxon>
        <taxon>Pucciniomycotina</taxon>
        <taxon>Pucciniomycetes</taxon>
        <taxon>Pucciniales</taxon>
        <taxon>Pucciniaceae</taxon>
        <taxon>Puccinia</taxon>
    </lineage>
</organism>
<dbReference type="SMART" id="SM00317">
    <property type="entry name" value="SET"/>
    <property type="match status" value="1"/>
</dbReference>
<feature type="compositionally biased region" description="Basic and acidic residues" evidence="7">
    <location>
        <begin position="1000"/>
        <end position="1013"/>
    </location>
</feature>
<feature type="compositionally biased region" description="Polar residues" evidence="7">
    <location>
        <begin position="926"/>
        <end position="981"/>
    </location>
</feature>
<feature type="compositionally biased region" description="Polar residues" evidence="7">
    <location>
        <begin position="2312"/>
        <end position="2327"/>
    </location>
</feature>
<feature type="compositionally biased region" description="Basic residues" evidence="7">
    <location>
        <begin position="888"/>
        <end position="897"/>
    </location>
</feature>
<dbReference type="InterPro" id="IPR013083">
    <property type="entry name" value="Znf_RING/FYVE/PHD"/>
</dbReference>
<gene>
    <name evidence="10" type="ORF">VP01_185g7</name>
</gene>
<feature type="compositionally biased region" description="Basic and acidic residues" evidence="7">
    <location>
        <begin position="2024"/>
        <end position="2049"/>
    </location>
</feature>
<feature type="compositionally biased region" description="Low complexity" evidence="7">
    <location>
        <begin position="23"/>
        <end position="32"/>
    </location>
</feature>
<feature type="domain" description="SET" evidence="9">
    <location>
        <begin position="498"/>
        <end position="695"/>
    </location>
</feature>
<feature type="compositionally biased region" description="Polar residues" evidence="7">
    <location>
        <begin position="2402"/>
        <end position="2430"/>
    </location>
</feature>
<dbReference type="PANTHER" id="PTHR15856">
    <property type="entry name" value="PHD FINGER PROTEIN 20-RELATED"/>
    <property type="match status" value="1"/>
</dbReference>
<evidence type="ECO:0000256" key="3">
    <source>
        <dbReference type="ARBA" id="ARBA00022737"/>
    </source>
</evidence>
<feature type="compositionally biased region" description="Polar residues" evidence="7">
    <location>
        <begin position="2275"/>
        <end position="2295"/>
    </location>
</feature>
<feature type="region of interest" description="Disordered" evidence="7">
    <location>
        <begin position="2014"/>
        <end position="2049"/>
    </location>
</feature>
<dbReference type="Pfam" id="PF00856">
    <property type="entry name" value="SET"/>
    <property type="match status" value="1"/>
</dbReference>
<protein>
    <recommendedName>
        <fullName evidence="12">SET domain-containing protein</fullName>
    </recommendedName>
</protein>
<dbReference type="Gene3D" id="2.170.270.10">
    <property type="entry name" value="SET domain"/>
    <property type="match status" value="1"/>
</dbReference>
<feature type="compositionally biased region" description="Basic and acidic residues" evidence="7">
    <location>
        <begin position="282"/>
        <end position="294"/>
    </location>
</feature>
<feature type="compositionally biased region" description="Polar residues" evidence="7">
    <location>
        <begin position="1444"/>
        <end position="1462"/>
    </location>
</feature>
<feature type="region of interest" description="Disordered" evidence="7">
    <location>
        <begin position="620"/>
        <end position="643"/>
    </location>
</feature>
<feature type="compositionally biased region" description="Basic and acidic residues" evidence="7">
    <location>
        <begin position="1239"/>
        <end position="1251"/>
    </location>
</feature>
<feature type="region of interest" description="Disordered" evidence="7">
    <location>
        <begin position="156"/>
        <end position="324"/>
    </location>
</feature>
<comment type="caution">
    <text evidence="10">The sequence shown here is derived from an EMBL/GenBank/DDBJ whole genome shotgun (WGS) entry which is preliminary data.</text>
</comment>
<evidence type="ECO:0000259" key="9">
    <source>
        <dbReference type="SMART" id="SM00317"/>
    </source>
</evidence>
<feature type="compositionally biased region" description="Basic and acidic residues" evidence="7">
    <location>
        <begin position="163"/>
        <end position="179"/>
    </location>
</feature>
<keyword evidence="4" id="KW-0863">Zinc-finger</keyword>
<feature type="compositionally biased region" description="Polar residues" evidence="7">
    <location>
        <begin position="1279"/>
        <end position="1323"/>
    </location>
</feature>
<dbReference type="SUPFAM" id="SSF82199">
    <property type="entry name" value="SET domain"/>
    <property type="match status" value="1"/>
</dbReference>
<keyword evidence="2" id="KW-0479">Metal-binding</keyword>
<feature type="region of interest" description="Disordered" evidence="7">
    <location>
        <begin position="1792"/>
        <end position="1812"/>
    </location>
</feature>
<feature type="compositionally biased region" description="Polar residues" evidence="7">
    <location>
        <begin position="1792"/>
        <end position="1804"/>
    </location>
</feature>
<evidence type="ECO:0000256" key="2">
    <source>
        <dbReference type="ARBA" id="ARBA00022723"/>
    </source>
</evidence>
<feature type="compositionally biased region" description="Polar residues" evidence="7">
    <location>
        <begin position="2495"/>
        <end position="2506"/>
    </location>
</feature>
<accession>A0A0L6VFB8</accession>
<keyword evidence="3" id="KW-0677">Repeat</keyword>
<feature type="region of interest" description="Disordered" evidence="7">
    <location>
        <begin position="390"/>
        <end position="420"/>
    </location>
</feature>
<evidence type="ECO:0000259" key="8">
    <source>
        <dbReference type="SMART" id="SM00249"/>
    </source>
</evidence>
<keyword evidence="5" id="KW-0862">Zinc</keyword>
<feature type="region of interest" description="Disordered" evidence="7">
    <location>
        <begin position="1898"/>
        <end position="1935"/>
    </location>
</feature>
<dbReference type="GO" id="GO:0044545">
    <property type="term" value="C:NSL complex"/>
    <property type="evidence" value="ECO:0007669"/>
    <property type="project" value="TreeGrafter"/>
</dbReference>
<dbReference type="SUPFAM" id="SSF57903">
    <property type="entry name" value="FYVE/PHD zinc finger"/>
    <property type="match status" value="1"/>
</dbReference>
<feature type="compositionally biased region" description="Low complexity" evidence="7">
    <location>
        <begin position="1635"/>
        <end position="1645"/>
    </location>
</feature>
<keyword evidence="11" id="KW-1185">Reference proteome</keyword>
<feature type="region of interest" description="Disordered" evidence="7">
    <location>
        <begin position="2548"/>
        <end position="2746"/>
    </location>
</feature>
<feature type="compositionally biased region" description="Polar residues" evidence="7">
    <location>
        <begin position="210"/>
        <end position="219"/>
    </location>
</feature>
<dbReference type="STRING" id="27349.A0A0L6VFB8"/>
<feature type="compositionally biased region" description="Low complexity" evidence="7">
    <location>
        <begin position="1105"/>
        <end position="1126"/>
    </location>
</feature>
<dbReference type="Gene3D" id="3.30.40.10">
    <property type="entry name" value="Zinc/RING finger domain, C3HC4 (zinc finger)"/>
    <property type="match status" value="1"/>
</dbReference>
<evidence type="ECO:0000256" key="1">
    <source>
        <dbReference type="ARBA" id="ARBA00004123"/>
    </source>
</evidence>
<dbReference type="InterPro" id="IPR001965">
    <property type="entry name" value="Znf_PHD"/>
</dbReference>
<feature type="compositionally biased region" description="Basic residues" evidence="7">
    <location>
        <begin position="1511"/>
        <end position="1520"/>
    </location>
</feature>
<feature type="compositionally biased region" description="Polar residues" evidence="7">
    <location>
        <begin position="1201"/>
        <end position="1210"/>
    </location>
</feature>
<dbReference type="InterPro" id="IPR001214">
    <property type="entry name" value="SET_dom"/>
</dbReference>
<dbReference type="Proteomes" id="UP000037035">
    <property type="component" value="Unassembled WGS sequence"/>
</dbReference>
<feature type="compositionally biased region" description="Low complexity" evidence="7">
    <location>
        <begin position="2433"/>
        <end position="2446"/>
    </location>
</feature>
<sequence>MNCLLLTETEAKRPKLSHHHSRPSSPSKYSLPVHGKEKDTNNIIPPAPSRPKVADETTNADCDTSREPSSTDDGAVDDGVIRCICSITTDDGFTIQCETCEVWQHAVCVNVPIDELIPLEFFTSTCFHHRRFLQVPEHYFCDRCDPSPERRKRLVEMAPQAERTQRQRLQKEADARSQDQDENSIAPDSPCASNHPGLDERDESLVGSPAASTSMSRVSSGARVNDSIHGEPSGQSPSSCVKGKSKASSSAHQERVQTIPYPDNGLGLSGLQESPTTISAARIDDLSLPRDAAPRKPGRKPTKFAQSKSQSSKQSLDPPLSCSVANNVMETDSNVLAQNSTDNDDRYEAWRYEYTPTLKDLYLDAEVKCQVQQLIKHYTRLRSVCDNDASIGSDTETPGQEVEKSVAPASSKSIPPSLEPCRSPAPVVDQLAQVSDIPAKPQRPIPHAFASTNFLPVTMSELPPPSKLTIKAIPPSAINFFPSLAGNPFCPTFAASLNNSSTSSLPRLITHGVFSTQPIPRGSYIASIKGSITSVRKYTEDVYNQYASLGCNKPYVKFFKSTRLEDPFLRDQDLAQIDDGLVIDSRQYGNEMRFVRNGCHPNAFINIIITPLAPRLHDSELPTKPDISQSRTPSTLTSSFPTPILDRPNHPNNLWSTVDCDRPSHWEVSFGIFAASDISRREEIILPWEWDDQHLVHLLPRLLSHSTAFEAQQQRSPTLPPARIQFLPWSMSDLRLLSCKLAAVTLTFFGLMVCGCERKRSCAINLMWKIGCLSAGQPMFPTDKDGTADSEACEMTSISNLKERQEMSLPLTFEEKLRIALNSFLEQPYHLPSKIGRNANPNVNTPSIGRSKKPKIDLGPLLGLKRDWWRYPAAYRSHAESSRTSKIIMKKQKRPRSRSVFNRKPSVHKIRRVSDVGELRQPGLTVGNSINHTKASSPQAHPRSASSIHQSTCTQTALPGMHTDNQSAVPSLSVPLNQHSISSPPPPSSQHAPLTNGANFDDKSFTLRPDAKQDTSPPLSMSPSTTLLHHSTRVTSGSQSLEAVAPQVNGDSQSELLIVQEATKDGNDRIQPGSNQPEHATEVVSEDIMSEEASFSEFQPHAQNGAAPAFPAAGAFEESSNPSSAPEEGELQEDETCSEEVTSAQVLPTGPTPGYQFLVEVKKPESIFVKMPDGGPVPLEPSESEKTVPGDDGDAVPVNQLPAQFSSSAESIDRERPRRASPGAPPEPSPSKSSFVGPDEGKMIEDSHAQDSPRSGTQHPYSDDPAGRPPVRSQDKENNSSLDGPTSHETLPSDSNIVASSHVQDSTQSVASIGELTPQSVVNSPKRLDAQEPPAVALSQNCELELVIQASSKSPEPMHDGPLVDTHETQSIKEDVDDHRETPIIEPRSTDQRSNTNVANVTDQLISTLECQHLNFPAPEETRESPKSTIPPSLNPGIAENSRTESPTRLSRRSMSSTNSEAPSEAQVDESALSQASQGSEEHLLDSDASTTILGSSDEEMLSSHTPRYLNNRKRIRSKNIIKPPPRMAAGKKGGSLHVERPSGLPAGAMARFSKPELRAVDTLKSLPAGYEKGDSTRTSSLSDLESEDQARSNSAETMVKKSGSQMRLTIRSSSPSEIDDIESNERVADKQQCPSKASPALPLSSAPPAPPSNALISVGAPVGIEKPVSVPVSMPSVPHTLESRPDQVIGHNHDPSTPHHIMALQDRSCSNDSSSIAAQVSVKSKRAQDKLATINLPSVVAETQVPGDFQPTPPEKSLVTEKSKVTHPPDALDSTSVSACEVNFGLHPPKNTTLESTAGVSETHSAKAAPKRISLKDYRSRKFSETVVITPLANPLIHFTTSRLTTSTTVTEESHKKQPPPPIIPVLPPLLPPTSQSQPLLPLSPRKLELVASVLKKEDKDHARSSHERETDSKKPKHEGKISTILRDSSSQPLSITASHQLPQGCEAPADEVDLKLSPNSTVLGSSGKISSANIVKHESVPHQANSCAQNCEGAALDSYEDDIDGVAIESMSTQSEGEPDDEVRQQEVVSKEQQLERDTPEEPKQKVQIHESLLMLVEAQPVSGENLEQSEVPTEEQVPVATGRDQQDKQVGVASGEVQKQQQEQVDVELPQDSGLDKSKKSNASDEAEPPSVDGADGASIQDAIIMTVANERPNQMEAFDEAERCPQTNTIAVEDRLPTRSDQLPFSRPERADSPAVATNRSVPRTEEDTGISSTIVQQAAPAPTPKPRLSLADYRRRNVRPSVSEEGHPSQSMSPSLPDLELARAKPPLSSACSQSLGQNSVTNSQPSQQGPKKVHEDAPTPPAAANQARQSSPRPITSPSQQPEHKTKLEGVEPADVSTTLNVSSESRSTDATMYFPPISPSILMAMESPRSPELKSPPLPPGSPSEETSLVGETNVAASCSPWQKSTSRTPLESTPVTSTSSLKGNLKPPIVTTLTTLPPRVAADSAKLSGTEDHPSLGQTAPPAVDSRSVLPLPVVQPPSPTKFEASCASSAHTSNLPPHNTLDHSKTSPSVLVPSFPVTTPSHSHVHQHLKTASVAVPPLETKFPGAHGDQPIPSAPSSRLITASSTSQRSPTIPLSPLAFKLSTSVSPSSPAPPGLPEIKSSPQGRSNLSPALNCGPSSSRTLRAPPSHNNTARASWPPESAASPCQTDPQHTNRGPSGAMPFSDMPINPSLPPPPTHAAGSSRTSAYHHHSSSHRGGRFPPMRNFSGHRATTTTPITGTSGPGPPGSFRQSQSVNNEGVERARYDGTFFFPRITSKLELFANSCYYYLI</sequence>
<dbReference type="PANTHER" id="PTHR15856:SF51">
    <property type="entry name" value="MBD-R2"/>
    <property type="match status" value="1"/>
</dbReference>
<evidence type="ECO:0000256" key="6">
    <source>
        <dbReference type="ARBA" id="ARBA00023242"/>
    </source>
</evidence>
<dbReference type="GO" id="GO:0008270">
    <property type="term" value="F:zinc ion binding"/>
    <property type="evidence" value="ECO:0007669"/>
    <property type="project" value="UniProtKB-KW"/>
</dbReference>
<evidence type="ECO:0000256" key="4">
    <source>
        <dbReference type="ARBA" id="ARBA00022771"/>
    </source>
</evidence>
<dbReference type="InterPro" id="IPR019786">
    <property type="entry name" value="Zinc_finger_PHD-type_CS"/>
</dbReference>
<feature type="compositionally biased region" description="Low complexity" evidence="7">
    <location>
        <begin position="2099"/>
        <end position="2111"/>
    </location>
</feature>
<feature type="compositionally biased region" description="Polar residues" evidence="7">
    <location>
        <begin position="2653"/>
        <end position="2665"/>
    </location>
</feature>
<feature type="region of interest" description="Disordered" evidence="7">
    <location>
        <begin position="1848"/>
        <end position="1882"/>
    </location>
</feature>
<feature type="region of interest" description="Disordered" evidence="7">
    <location>
        <begin position="880"/>
        <end position="1025"/>
    </location>
</feature>
<evidence type="ECO:0008006" key="12">
    <source>
        <dbReference type="Google" id="ProtNLM"/>
    </source>
</evidence>
<dbReference type="PROSITE" id="PS01359">
    <property type="entry name" value="ZF_PHD_1"/>
    <property type="match status" value="1"/>
</dbReference>
<feature type="compositionally biased region" description="Low complexity" evidence="7">
    <location>
        <begin position="630"/>
        <end position="643"/>
    </location>
</feature>
<feature type="region of interest" description="Disordered" evidence="7">
    <location>
        <begin position="2064"/>
        <end position="2516"/>
    </location>
</feature>
<dbReference type="InterPro" id="IPR011011">
    <property type="entry name" value="Znf_FYVE_PHD"/>
</dbReference>
<feature type="compositionally biased region" description="Polar residues" evidence="7">
    <location>
        <begin position="2342"/>
        <end position="2357"/>
    </location>
</feature>
<dbReference type="EMBL" id="LAVV01006681">
    <property type="protein sequence ID" value="KNZ58805.1"/>
    <property type="molecule type" value="Genomic_DNA"/>
</dbReference>
<feature type="region of interest" description="Disordered" evidence="7">
    <location>
        <begin position="1417"/>
        <end position="1537"/>
    </location>
</feature>
<feature type="compositionally biased region" description="Basic and acidic residues" evidence="7">
    <location>
        <begin position="1898"/>
        <end position="1915"/>
    </location>
</feature>
<dbReference type="InterPro" id="IPR043449">
    <property type="entry name" value="PHF20-like"/>
</dbReference>
<dbReference type="GO" id="GO:0006357">
    <property type="term" value="P:regulation of transcription by RNA polymerase II"/>
    <property type="evidence" value="ECO:0007669"/>
    <property type="project" value="TreeGrafter"/>
</dbReference>
<feature type="compositionally biased region" description="Basic residues" evidence="7">
    <location>
        <begin position="2696"/>
        <end position="2707"/>
    </location>
</feature>
<feature type="compositionally biased region" description="Polar residues" evidence="7">
    <location>
        <begin position="2564"/>
        <end position="2582"/>
    </location>
</feature>
<proteinExistence type="predicted"/>
<feature type="compositionally biased region" description="Acidic residues" evidence="7">
    <location>
        <begin position="1127"/>
        <end position="1138"/>
    </location>
</feature>
<name>A0A0L6VFB8_9BASI</name>
<dbReference type="SMART" id="SM00249">
    <property type="entry name" value="PHD"/>
    <property type="match status" value="1"/>
</dbReference>
<evidence type="ECO:0000256" key="5">
    <source>
        <dbReference type="ARBA" id="ARBA00022833"/>
    </source>
</evidence>
<feature type="region of interest" description="Disordered" evidence="7">
    <location>
        <begin position="1066"/>
        <end position="1334"/>
    </location>
</feature>
<evidence type="ECO:0000313" key="10">
    <source>
        <dbReference type="EMBL" id="KNZ58805.1"/>
    </source>
</evidence>
<feature type="compositionally biased region" description="Polar residues" evidence="7">
    <location>
        <begin position="56"/>
        <end position="72"/>
    </location>
</feature>
<feature type="region of interest" description="Disordered" evidence="7">
    <location>
        <begin position="1566"/>
        <end position="1649"/>
    </location>
</feature>
<comment type="subcellular location">
    <subcellularLocation>
        <location evidence="1">Nucleus</location>
    </subcellularLocation>
</comment>
<feature type="region of interest" description="Disordered" evidence="7">
    <location>
        <begin position="1"/>
        <end position="73"/>
    </location>
</feature>
<feature type="compositionally biased region" description="Low complexity" evidence="7">
    <location>
        <begin position="306"/>
        <end position="315"/>
    </location>
</feature>
<feature type="compositionally biased region" description="Polar residues" evidence="7">
    <location>
        <begin position="2610"/>
        <end position="2643"/>
    </location>
</feature>
<feature type="compositionally biased region" description="Basic and acidic residues" evidence="7">
    <location>
        <begin position="2117"/>
        <end position="2126"/>
    </location>
</feature>
<dbReference type="GO" id="GO:0005634">
    <property type="term" value="C:nucleus"/>
    <property type="evidence" value="ECO:0007669"/>
    <property type="project" value="UniProtKB-SubCell"/>
</dbReference>
<feature type="compositionally biased region" description="Pro residues" evidence="7">
    <location>
        <begin position="1860"/>
        <end position="1873"/>
    </location>
</feature>
<feature type="domain" description="Zinc finger PHD-type" evidence="8">
    <location>
        <begin position="82"/>
        <end position="145"/>
    </location>
</feature>
<feature type="compositionally biased region" description="Polar residues" evidence="7">
    <location>
        <begin position="1592"/>
        <end position="1612"/>
    </location>
</feature>
<keyword evidence="6" id="KW-0539">Nucleus</keyword>